<feature type="domain" description="Integrase catalytic" evidence="2">
    <location>
        <begin position="129"/>
        <end position="176"/>
    </location>
</feature>
<evidence type="ECO:0000259" key="3">
    <source>
        <dbReference type="Pfam" id="PF13276"/>
    </source>
</evidence>
<dbReference type="InterPro" id="IPR001584">
    <property type="entry name" value="Integrase_cat-core"/>
</dbReference>
<dbReference type="InterPro" id="IPR050900">
    <property type="entry name" value="Transposase_IS3/IS150/IS904"/>
</dbReference>
<dbReference type="Pfam" id="PF00665">
    <property type="entry name" value="rve"/>
    <property type="match status" value="1"/>
</dbReference>
<evidence type="ECO:0000313" key="4">
    <source>
        <dbReference type="EMBL" id="OOK78712.1"/>
    </source>
</evidence>
<protein>
    <submittedName>
        <fullName evidence="4">Integrase core domain protein</fullName>
    </submittedName>
</protein>
<dbReference type="GO" id="GO:0015074">
    <property type="term" value="P:DNA integration"/>
    <property type="evidence" value="ECO:0007669"/>
    <property type="project" value="InterPro"/>
</dbReference>
<evidence type="ECO:0000259" key="2">
    <source>
        <dbReference type="Pfam" id="PF00665"/>
    </source>
</evidence>
<feature type="domain" description="HTH-like" evidence="3">
    <location>
        <begin position="51"/>
        <end position="105"/>
    </location>
</feature>
<dbReference type="EMBL" id="MVBM01000002">
    <property type="protein sequence ID" value="OOK78712.1"/>
    <property type="molecule type" value="Genomic_DNA"/>
</dbReference>
<accession>A0A1V3XHS8</accession>
<evidence type="ECO:0000313" key="5">
    <source>
        <dbReference type="Proteomes" id="UP000189229"/>
    </source>
</evidence>
<sequence length="238" mass="26361">MNRFQFVADHSDTFEVKRLCQATNISRSSYCAWLSAAEARAARVAADAEPAEHIRAVHDAANICGRPRITAEINDGKPADQRINHKRIGRVMRENAIQGLRLRRKHRTTIPEPADTASKDLLDRDFTATEPNTKYVGDATYLPCGQGQFLYLATVIDCFSRRLVGWSIADHMSYMDSYGAALTSDIIRGYRMAGPSHRVMNRRSSIPSRGGCTGSVRMDCTVRRVISASSLSAVVSKP</sequence>
<dbReference type="InterPro" id="IPR012337">
    <property type="entry name" value="RNaseH-like_sf"/>
</dbReference>
<gene>
    <name evidence="4" type="ORF">BZL30_2716</name>
</gene>
<reference evidence="4 5" key="1">
    <citation type="submission" date="2017-02" db="EMBL/GenBank/DDBJ databases">
        <title>Complete genome sequences of Mycobacterium kansasii strains isolated from rhesus macaques.</title>
        <authorList>
            <person name="Panda A."/>
            <person name="Nagaraj S."/>
            <person name="Zhao X."/>
            <person name="Tettelin H."/>
            <person name="Detolla L.J."/>
        </authorList>
    </citation>
    <scope>NUCLEOTIDE SEQUENCE [LARGE SCALE GENOMIC DNA]</scope>
    <source>
        <strain evidence="4 5">11-3813</strain>
    </source>
</reference>
<comment type="caution">
    <text evidence="4">The sequence shown here is derived from an EMBL/GenBank/DDBJ whole genome shotgun (WGS) entry which is preliminary data.</text>
</comment>
<name>A0A1V3XHS8_MYCKA</name>
<proteinExistence type="predicted"/>
<comment type="function">
    <text evidence="1">Involved in the transposition of the insertion sequence.</text>
</comment>
<dbReference type="AlphaFoldDB" id="A0A1V3XHS8"/>
<organism evidence="4 5">
    <name type="scientific">Mycobacterium kansasii</name>
    <dbReference type="NCBI Taxonomy" id="1768"/>
    <lineage>
        <taxon>Bacteria</taxon>
        <taxon>Bacillati</taxon>
        <taxon>Actinomycetota</taxon>
        <taxon>Actinomycetes</taxon>
        <taxon>Mycobacteriales</taxon>
        <taxon>Mycobacteriaceae</taxon>
        <taxon>Mycobacterium</taxon>
    </lineage>
</organism>
<evidence type="ECO:0000256" key="1">
    <source>
        <dbReference type="ARBA" id="ARBA00002286"/>
    </source>
</evidence>
<dbReference type="PANTHER" id="PTHR46889">
    <property type="entry name" value="TRANSPOSASE INSF FOR INSERTION SEQUENCE IS3B-RELATED"/>
    <property type="match status" value="1"/>
</dbReference>
<dbReference type="Proteomes" id="UP000189229">
    <property type="component" value="Unassembled WGS sequence"/>
</dbReference>
<dbReference type="SUPFAM" id="SSF53098">
    <property type="entry name" value="Ribonuclease H-like"/>
    <property type="match status" value="1"/>
</dbReference>
<dbReference type="Pfam" id="PF13276">
    <property type="entry name" value="HTH_21"/>
    <property type="match status" value="1"/>
</dbReference>
<dbReference type="PANTHER" id="PTHR46889:SF4">
    <property type="entry name" value="TRANSPOSASE INSO FOR INSERTION SEQUENCE ELEMENT IS911B-RELATED"/>
    <property type="match status" value="1"/>
</dbReference>
<dbReference type="InterPro" id="IPR025948">
    <property type="entry name" value="HTH-like_dom"/>
</dbReference>